<keyword evidence="1" id="KW-0812">Transmembrane</keyword>
<gene>
    <name evidence="3" type="primary">Aste57867_18733</name>
    <name evidence="2" type="ORF">As57867_018669</name>
    <name evidence="3" type="ORF">ASTE57867_18733</name>
</gene>
<evidence type="ECO:0000313" key="3">
    <source>
        <dbReference type="EMBL" id="VFT95467.1"/>
    </source>
</evidence>
<proteinExistence type="predicted"/>
<keyword evidence="1" id="KW-0472">Membrane</keyword>
<evidence type="ECO:0000313" key="4">
    <source>
        <dbReference type="Proteomes" id="UP000332933"/>
    </source>
</evidence>
<feature type="transmembrane region" description="Helical" evidence="1">
    <location>
        <begin position="65"/>
        <end position="90"/>
    </location>
</feature>
<dbReference type="EMBL" id="VJMH01006409">
    <property type="protein sequence ID" value="KAF0689821.1"/>
    <property type="molecule type" value="Genomic_DNA"/>
</dbReference>
<keyword evidence="4" id="KW-1185">Reference proteome</keyword>
<keyword evidence="1" id="KW-1133">Transmembrane helix</keyword>
<organism evidence="3 4">
    <name type="scientific">Aphanomyces stellatus</name>
    <dbReference type="NCBI Taxonomy" id="120398"/>
    <lineage>
        <taxon>Eukaryota</taxon>
        <taxon>Sar</taxon>
        <taxon>Stramenopiles</taxon>
        <taxon>Oomycota</taxon>
        <taxon>Saprolegniomycetes</taxon>
        <taxon>Saprolegniales</taxon>
        <taxon>Verrucalvaceae</taxon>
        <taxon>Aphanomyces</taxon>
    </lineage>
</organism>
<feature type="transmembrane region" description="Helical" evidence="1">
    <location>
        <begin position="29"/>
        <end position="53"/>
    </location>
</feature>
<evidence type="ECO:0000313" key="2">
    <source>
        <dbReference type="EMBL" id="KAF0689821.1"/>
    </source>
</evidence>
<reference evidence="2" key="2">
    <citation type="submission" date="2019-06" db="EMBL/GenBank/DDBJ databases">
        <title>Genomics analysis of Aphanomyces spp. identifies a new class of oomycete effector associated with host adaptation.</title>
        <authorList>
            <person name="Gaulin E."/>
        </authorList>
    </citation>
    <scope>NUCLEOTIDE SEQUENCE</scope>
    <source>
        <strain evidence="2">CBS 578.67</strain>
    </source>
</reference>
<protein>
    <submittedName>
        <fullName evidence="3">Aste57867_18733 protein</fullName>
    </submittedName>
</protein>
<accession>A0A485LB78</accession>
<sequence length="122" mass="12733">MSPPSPHPTRAVTSFGAALRCVNSIPIPAMLVLFTVTLGLSASMTLTACATVFKWRVVKASPNHATIFMLFLTLGLWPLSVLVNVLLVFAGNGIASGGPVVQCSLRPPPPPKGLGLSSTRQP</sequence>
<dbReference type="AlphaFoldDB" id="A0A485LB78"/>
<dbReference type="EMBL" id="CAADRA010006430">
    <property type="protein sequence ID" value="VFT95467.1"/>
    <property type="molecule type" value="Genomic_DNA"/>
</dbReference>
<reference evidence="3 4" key="1">
    <citation type="submission" date="2019-03" db="EMBL/GenBank/DDBJ databases">
        <authorList>
            <person name="Gaulin E."/>
            <person name="Dumas B."/>
        </authorList>
    </citation>
    <scope>NUCLEOTIDE SEQUENCE [LARGE SCALE GENOMIC DNA]</scope>
    <source>
        <strain evidence="3">CBS 568.67</strain>
    </source>
</reference>
<evidence type="ECO:0000256" key="1">
    <source>
        <dbReference type="SAM" id="Phobius"/>
    </source>
</evidence>
<name>A0A485LB78_9STRA</name>
<dbReference type="Proteomes" id="UP000332933">
    <property type="component" value="Unassembled WGS sequence"/>
</dbReference>